<evidence type="ECO:0000313" key="4">
    <source>
        <dbReference type="EMBL" id="KAK6001732.1"/>
    </source>
</evidence>
<evidence type="ECO:0000256" key="2">
    <source>
        <dbReference type="SAM" id="Phobius"/>
    </source>
</evidence>
<feature type="signal peptide" evidence="3">
    <location>
        <begin position="1"/>
        <end position="20"/>
    </location>
</feature>
<proteinExistence type="predicted"/>
<keyword evidence="2" id="KW-1133">Transmembrane helix</keyword>
<sequence>MKFILTTMAFVAAAAMGAIATSQEAVTVTVTVTDCGSSVGTSAGVFSTSIRTITASDVTGSATESVLPTPVGPVSPISEGGLSTSFQSATEGVPSAIISSVIESATSTIISVSGTSVEASLITSAVTSSEVVSAVTASSDFSTSWKSASASETSSPSATESSRTSASATSTTVPSNDATVTGIVGMTCALAVLAASLFNLA</sequence>
<feature type="compositionally biased region" description="Low complexity" evidence="1">
    <location>
        <begin position="146"/>
        <end position="172"/>
    </location>
</feature>
<keyword evidence="3" id="KW-0732">Signal</keyword>
<keyword evidence="5" id="KW-1185">Reference proteome</keyword>
<accession>A0ABR0TC75</accession>
<feature type="chain" id="PRO_5046931583" description="GPI anchored protein" evidence="3">
    <location>
        <begin position="21"/>
        <end position="201"/>
    </location>
</feature>
<organism evidence="4 5">
    <name type="scientific">Aureobasidium pullulans</name>
    <name type="common">Black yeast</name>
    <name type="synonym">Pullularia pullulans</name>
    <dbReference type="NCBI Taxonomy" id="5580"/>
    <lineage>
        <taxon>Eukaryota</taxon>
        <taxon>Fungi</taxon>
        <taxon>Dikarya</taxon>
        <taxon>Ascomycota</taxon>
        <taxon>Pezizomycotina</taxon>
        <taxon>Dothideomycetes</taxon>
        <taxon>Dothideomycetidae</taxon>
        <taxon>Dothideales</taxon>
        <taxon>Saccotheciaceae</taxon>
        <taxon>Aureobasidium</taxon>
    </lineage>
</organism>
<evidence type="ECO:0000256" key="1">
    <source>
        <dbReference type="SAM" id="MobiDB-lite"/>
    </source>
</evidence>
<keyword evidence="2" id="KW-0472">Membrane</keyword>
<reference evidence="4 5" key="1">
    <citation type="submission" date="2023-11" db="EMBL/GenBank/DDBJ databases">
        <title>Draft genome sequence and annotation of the polyextremotolerant black yeast-like fungus Aureobasidium pullulans NRRL 62042.</title>
        <authorList>
            <person name="Dielentheis-Frenken M.R.E."/>
            <person name="Wibberg D."/>
            <person name="Blank L.M."/>
            <person name="Tiso T."/>
        </authorList>
    </citation>
    <scope>NUCLEOTIDE SEQUENCE [LARGE SCALE GENOMIC DNA]</scope>
    <source>
        <strain evidence="4 5">NRRL 62042</strain>
    </source>
</reference>
<dbReference type="EMBL" id="JASGXD010000013">
    <property type="protein sequence ID" value="KAK6001732.1"/>
    <property type="molecule type" value="Genomic_DNA"/>
</dbReference>
<gene>
    <name evidence="4" type="ORF">QM012_002222</name>
</gene>
<name>A0ABR0TC75_AURPU</name>
<evidence type="ECO:0000313" key="5">
    <source>
        <dbReference type="Proteomes" id="UP001341245"/>
    </source>
</evidence>
<protein>
    <recommendedName>
        <fullName evidence="6">GPI anchored protein</fullName>
    </recommendedName>
</protein>
<evidence type="ECO:0008006" key="6">
    <source>
        <dbReference type="Google" id="ProtNLM"/>
    </source>
</evidence>
<feature type="region of interest" description="Disordered" evidence="1">
    <location>
        <begin position="146"/>
        <end position="174"/>
    </location>
</feature>
<keyword evidence="2" id="KW-0812">Transmembrane</keyword>
<evidence type="ECO:0000256" key="3">
    <source>
        <dbReference type="SAM" id="SignalP"/>
    </source>
</evidence>
<feature type="transmembrane region" description="Helical" evidence="2">
    <location>
        <begin position="180"/>
        <end position="200"/>
    </location>
</feature>
<comment type="caution">
    <text evidence="4">The sequence shown here is derived from an EMBL/GenBank/DDBJ whole genome shotgun (WGS) entry which is preliminary data.</text>
</comment>
<dbReference type="Proteomes" id="UP001341245">
    <property type="component" value="Unassembled WGS sequence"/>
</dbReference>